<organism evidence="3 4">
    <name type="scientific">Urochloa decumbens</name>
    <dbReference type="NCBI Taxonomy" id="240449"/>
    <lineage>
        <taxon>Eukaryota</taxon>
        <taxon>Viridiplantae</taxon>
        <taxon>Streptophyta</taxon>
        <taxon>Embryophyta</taxon>
        <taxon>Tracheophyta</taxon>
        <taxon>Spermatophyta</taxon>
        <taxon>Magnoliopsida</taxon>
        <taxon>Liliopsida</taxon>
        <taxon>Poales</taxon>
        <taxon>Poaceae</taxon>
        <taxon>PACMAD clade</taxon>
        <taxon>Panicoideae</taxon>
        <taxon>Panicodae</taxon>
        <taxon>Paniceae</taxon>
        <taxon>Melinidinae</taxon>
        <taxon>Urochloa</taxon>
    </lineage>
</organism>
<evidence type="ECO:0000313" key="4">
    <source>
        <dbReference type="Proteomes" id="UP001497457"/>
    </source>
</evidence>
<dbReference type="InterPro" id="IPR032675">
    <property type="entry name" value="LRR_dom_sf"/>
</dbReference>
<keyword evidence="4" id="KW-1185">Reference proteome</keyword>
<accession>A0ABC9BNC5</accession>
<sequence>MEARDWAALPRDIILDVFLRLGALEVMLGAELACTAWRRAAIEEPTLWRRVGTEDTVGELWRRARCSDIEMPMKLAAVEHAAGQCEAFEGECDDDDYLHELVKSLKLQNYDHHESGNVLVKVLKKLPLLEELHIYFRYVINDAFDFEWPGVEFREFRDDVPIIDGEIPKMHKLHSLHLEECELTAKGLKSILDSCPRLKTLEIFGYFDKGEMDKELWVKCARIKNLILPSTRKDQHLYPFGDYDSLYYDSQEEDYDSQEEDYDLQEEENSYY</sequence>
<dbReference type="EMBL" id="OZ075136">
    <property type="protein sequence ID" value="CAL5003469.1"/>
    <property type="molecule type" value="Genomic_DNA"/>
</dbReference>
<dbReference type="Pfam" id="PF12937">
    <property type="entry name" value="F-box-like"/>
    <property type="match status" value="1"/>
</dbReference>
<dbReference type="SUPFAM" id="SSF52047">
    <property type="entry name" value="RNI-like"/>
    <property type="match status" value="1"/>
</dbReference>
<dbReference type="InterPro" id="IPR036047">
    <property type="entry name" value="F-box-like_dom_sf"/>
</dbReference>
<dbReference type="PANTHER" id="PTHR38926">
    <property type="entry name" value="F-BOX DOMAIN CONTAINING PROTEIN, EXPRESSED"/>
    <property type="match status" value="1"/>
</dbReference>
<proteinExistence type="predicted"/>
<dbReference type="FunFam" id="1.20.1280.50:FF:000037">
    <property type="entry name" value="F-box protein SKIP19"/>
    <property type="match status" value="1"/>
</dbReference>
<reference evidence="3" key="1">
    <citation type="submission" date="2024-10" db="EMBL/GenBank/DDBJ databases">
        <authorList>
            <person name="Ryan C."/>
        </authorList>
    </citation>
    <scope>NUCLEOTIDE SEQUENCE [LARGE SCALE GENOMIC DNA]</scope>
</reference>
<evidence type="ECO:0000313" key="3">
    <source>
        <dbReference type="EMBL" id="CAL5003469.1"/>
    </source>
</evidence>
<feature type="domain" description="F-box" evidence="2">
    <location>
        <begin position="3"/>
        <end position="51"/>
    </location>
</feature>
<dbReference type="AlphaFoldDB" id="A0ABC9BNC5"/>
<protein>
    <recommendedName>
        <fullName evidence="2">F-box domain-containing protein</fullName>
    </recommendedName>
</protein>
<name>A0ABC9BNC5_9POAL</name>
<evidence type="ECO:0000259" key="2">
    <source>
        <dbReference type="PROSITE" id="PS50181"/>
    </source>
</evidence>
<feature type="region of interest" description="Disordered" evidence="1">
    <location>
        <begin position="251"/>
        <end position="272"/>
    </location>
</feature>
<gene>
    <name evidence="3" type="ORF">URODEC1_LOCUS66431</name>
</gene>
<dbReference type="InterPro" id="IPR001810">
    <property type="entry name" value="F-box_dom"/>
</dbReference>
<evidence type="ECO:0000256" key="1">
    <source>
        <dbReference type="SAM" id="MobiDB-lite"/>
    </source>
</evidence>
<dbReference type="PROSITE" id="PS50181">
    <property type="entry name" value="FBOX"/>
    <property type="match status" value="1"/>
</dbReference>
<dbReference type="Gene3D" id="3.80.10.10">
    <property type="entry name" value="Ribonuclease Inhibitor"/>
    <property type="match status" value="1"/>
</dbReference>
<dbReference type="PANTHER" id="PTHR38926:SF74">
    <property type="entry name" value="OS08G0193600 PROTEIN"/>
    <property type="match status" value="1"/>
</dbReference>
<dbReference type="Proteomes" id="UP001497457">
    <property type="component" value="Chromosome 26rd"/>
</dbReference>
<dbReference type="Gene3D" id="1.20.1280.50">
    <property type="match status" value="1"/>
</dbReference>
<dbReference type="SUPFAM" id="SSF81383">
    <property type="entry name" value="F-box domain"/>
    <property type="match status" value="1"/>
</dbReference>